<keyword evidence="3" id="KW-1185">Reference proteome</keyword>
<sequence length="314" mass="36039">YANPCYPNNGFRLQTQGRRSTIALPERIEAHRECRPGAKSKNIAPYARGTKVIGKKEELANIREPPRFRRVYPNRHQKWSISGGQSAKQRFTYDFNIYRSSRVRALIPRNLQGPKDNSTGPTGSEHEALESLRFQRRITGDYEFLHDVHRYFGGVRRRFGLHASTKGLVLQKIIPQPISNHGAHKQELCAIGVLRQEDGSRLSLQCESETKNSCFRAGQQITYSRFQLIQVIFTSQTYDSYNPSTCKARILNLPRSIDLNKPQALEYPLDPCLTRGNRLSSRFKHGQGLKRTRKGDFRAIICSRQAQRTCHRQA</sequence>
<proteinExistence type="predicted"/>
<dbReference type="Proteomes" id="UP000824890">
    <property type="component" value="Unassembled WGS sequence"/>
</dbReference>
<gene>
    <name evidence="2" type="ORF">HID58_048949</name>
</gene>
<evidence type="ECO:0000313" key="2">
    <source>
        <dbReference type="EMBL" id="KAH0899381.1"/>
    </source>
</evidence>
<evidence type="ECO:0000313" key="3">
    <source>
        <dbReference type="Proteomes" id="UP000824890"/>
    </source>
</evidence>
<name>A0ABQ8B3K9_BRANA</name>
<reference evidence="2 3" key="1">
    <citation type="submission" date="2021-05" db="EMBL/GenBank/DDBJ databases">
        <title>Genome Assembly of Synthetic Allotetraploid Brassica napus Reveals Homoeologous Exchanges between Subgenomes.</title>
        <authorList>
            <person name="Davis J.T."/>
        </authorList>
    </citation>
    <scope>NUCLEOTIDE SEQUENCE [LARGE SCALE GENOMIC DNA]</scope>
    <source>
        <strain evidence="3">cv. Da-Ae</strain>
        <tissue evidence="2">Seedling</tissue>
    </source>
</reference>
<evidence type="ECO:0000256" key="1">
    <source>
        <dbReference type="SAM" id="MobiDB-lite"/>
    </source>
</evidence>
<feature type="non-terminal residue" evidence="2">
    <location>
        <position position="314"/>
    </location>
</feature>
<dbReference type="EMBL" id="JAGKQM010000012">
    <property type="protein sequence ID" value="KAH0899381.1"/>
    <property type="molecule type" value="Genomic_DNA"/>
</dbReference>
<accession>A0ABQ8B3K9</accession>
<protein>
    <submittedName>
        <fullName evidence="2">Uncharacterized protein</fullName>
    </submittedName>
</protein>
<feature type="non-terminal residue" evidence="2">
    <location>
        <position position="1"/>
    </location>
</feature>
<organism evidence="2 3">
    <name type="scientific">Brassica napus</name>
    <name type="common">Rape</name>
    <dbReference type="NCBI Taxonomy" id="3708"/>
    <lineage>
        <taxon>Eukaryota</taxon>
        <taxon>Viridiplantae</taxon>
        <taxon>Streptophyta</taxon>
        <taxon>Embryophyta</taxon>
        <taxon>Tracheophyta</taxon>
        <taxon>Spermatophyta</taxon>
        <taxon>Magnoliopsida</taxon>
        <taxon>eudicotyledons</taxon>
        <taxon>Gunneridae</taxon>
        <taxon>Pentapetalae</taxon>
        <taxon>rosids</taxon>
        <taxon>malvids</taxon>
        <taxon>Brassicales</taxon>
        <taxon>Brassicaceae</taxon>
        <taxon>Brassiceae</taxon>
        <taxon>Brassica</taxon>
    </lineage>
</organism>
<comment type="caution">
    <text evidence="2">The sequence shown here is derived from an EMBL/GenBank/DDBJ whole genome shotgun (WGS) entry which is preliminary data.</text>
</comment>
<feature type="region of interest" description="Disordered" evidence="1">
    <location>
        <begin position="110"/>
        <end position="129"/>
    </location>
</feature>